<dbReference type="CDD" id="cd06257">
    <property type="entry name" value="DnaJ"/>
    <property type="match status" value="1"/>
</dbReference>
<dbReference type="Proteomes" id="UP000184233">
    <property type="component" value="Unassembled WGS sequence"/>
</dbReference>
<feature type="compositionally biased region" description="Polar residues" evidence="1">
    <location>
        <begin position="45"/>
        <end position="59"/>
    </location>
</feature>
<name>A0A1M3KVC2_9BACT</name>
<comment type="caution">
    <text evidence="3">The sequence shown here is derived from an EMBL/GenBank/DDBJ whole genome shotgun (WGS) entry which is preliminary data.</text>
</comment>
<dbReference type="Gene3D" id="1.10.287.110">
    <property type="entry name" value="DnaJ domain"/>
    <property type="match status" value="1"/>
</dbReference>
<dbReference type="SUPFAM" id="SSF46565">
    <property type="entry name" value="Chaperone J-domain"/>
    <property type="match status" value="1"/>
</dbReference>
<accession>A0A1M3KVC2</accession>
<evidence type="ECO:0000313" key="3">
    <source>
        <dbReference type="EMBL" id="OJX56337.1"/>
    </source>
</evidence>
<dbReference type="InterPro" id="IPR036869">
    <property type="entry name" value="J_dom_sf"/>
</dbReference>
<dbReference type="AlphaFoldDB" id="A0A1M3KVC2"/>
<protein>
    <recommendedName>
        <fullName evidence="2">J domain-containing protein</fullName>
    </recommendedName>
</protein>
<dbReference type="InterPro" id="IPR001623">
    <property type="entry name" value="DnaJ_domain"/>
</dbReference>
<feature type="domain" description="J" evidence="2">
    <location>
        <begin position="76"/>
        <end position="138"/>
    </location>
</feature>
<proteinExistence type="predicted"/>
<dbReference type="EMBL" id="MKVH01000025">
    <property type="protein sequence ID" value="OJX56337.1"/>
    <property type="molecule type" value="Genomic_DNA"/>
</dbReference>
<evidence type="ECO:0000313" key="4">
    <source>
        <dbReference type="Proteomes" id="UP000184233"/>
    </source>
</evidence>
<dbReference type="PROSITE" id="PS50076">
    <property type="entry name" value="DNAJ_2"/>
    <property type="match status" value="1"/>
</dbReference>
<organism evidence="3 4">
    <name type="scientific">Candidatus Kapaibacterium thiocyanatum</name>
    <dbReference type="NCBI Taxonomy" id="1895771"/>
    <lineage>
        <taxon>Bacteria</taxon>
        <taxon>Pseudomonadati</taxon>
        <taxon>Candidatus Kapaibacteriota</taxon>
        <taxon>Candidatus Kapaibacteriia</taxon>
        <taxon>Candidatus Kapaibacteriales</taxon>
        <taxon>Candidatus Kapaibacteriaceae</taxon>
        <taxon>Candidatus Kapaibacterium</taxon>
    </lineage>
</organism>
<dbReference type="PRINTS" id="PR00625">
    <property type="entry name" value="JDOMAIN"/>
</dbReference>
<sequence>MIFDRIKNIARAYWTDATTDDTAWAERILDSDDEELRRIIDELNSGSAGSAQEHSQQRTQHAHRASAPHIPADVMKACAILGIAHDDSVDTVKKAYRAAIYKVHPDRVATGTAAEQQTAARKTQELNAAYQVMKIYRRFN</sequence>
<reference evidence="3 4" key="1">
    <citation type="submission" date="2016-09" db="EMBL/GenBank/DDBJ databases">
        <title>Genome-resolved meta-omics ties microbial dynamics to process performance in biotechnology for thiocyanate degradation.</title>
        <authorList>
            <person name="Kantor R.S."/>
            <person name="Huddy R.J."/>
            <person name="Iyer R."/>
            <person name="Thomas B.C."/>
            <person name="Brown C.T."/>
            <person name="Anantharaman K."/>
            <person name="Tringe S."/>
            <person name="Hettich R.L."/>
            <person name="Harrison S.T."/>
            <person name="Banfield J.F."/>
        </authorList>
    </citation>
    <scope>NUCLEOTIDE SEQUENCE [LARGE SCALE GENOMIC DNA]</scope>
    <source>
        <strain evidence="3">59-99</strain>
    </source>
</reference>
<gene>
    <name evidence="3" type="ORF">BGO89_13465</name>
</gene>
<dbReference type="Pfam" id="PF00226">
    <property type="entry name" value="DnaJ"/>
    <property type="match status" value="1"/>
</dbReference>
<dbReference type="STRING" id="1895771.BGO89_13465"/>
<feature type="region of interest" description="Disordered" evidence="1">
    <location>
        <begin position="45"/>
        <end position="67"/>
    </location>
</feature>
<evidence type="ECO:0000259" key="2">
    <source>
        <dbReference type="PROSITE" id="PS50076"/>
    </source>
</evidence>
<evidence type="ECO:0000256" key="1">
    <source>
        <dbReference type="SAM" id="MobiDB-lite"/>
    </source>
</evidence>
<dbReference type="SMART" id="SM00271">
    <property type="entry name" value="DnaJ"/>
    <property type="match status" value="1"/>
</dbReference>